<dbReference type="EMBL" id="JBBNAE010000002">
    <property type="protein sequence ID" value="KAK9145586.1"/>
    <property type="molecule type" value="Genomic_DNA"/>
</dbReference>
<name>A0AAP0PLX0_9MAGN</name>
<proteinExistence type="predicted"/>
<evidence type="ECO:0000313" key="2">
    <source>
        <dbReference type="Proteomes" id="UP001417504"/>
    </source>
</evidence>
<organism evidence="1 2">
    <name type="scientific">Stephania japonica</name>
    <dbReference type="NCBI Taxonomy" id="461633"/>
    <lineage>
        <taxon>Eukaryota</taxon>
        <taxon>Viridiplantae</taxon>
        <taxon>Streptophyta</taxon>
        <taxon>Embryophyta</taxon>
        <taxon>Tracheophyta</taxon>
        <taxon>Spermatophyta</taxon>
        <taxon>Magnoliopsida</taxon>
        <taxon>Ranunculales</taxon>
        <taxon>Menispermaceae</taxon>
        <taxon>Menispermoideae</taxon>
        <taxon>Cissampelideae</taxon>
        <taxon>Stephania</taxon>
    </lineage>
</organism>
<gene>
    <name evidence="1" type="ORF">Sjap_005489</name>
</gene>
<dbReference type="AlphaFoldDB" id="A0AAP0PLX0"/>
<protein>
    <submittedName>
        <fullName evidence="1">Uncharacterized protein</fullName>
    </submittedName>
</protein>
<comment type="caution">
    <text evidence="1">The sequence shown here is derived from an EMBL/GenBank/DDBJ whole genome shotgun (WGS) entry which is preliminary data.</text>
</comment>
<keyword evidence="2" id="KW-1185">Reference proteome</keyword>
<accession>A0AAP0PLX0</accession>
<reference evidence="1 2" key="1">
    <citation type="submission" date="2024-01" db="EMBL/GenBank/DDBJ databases">
        <title>Genome assemblies of Stephania.</title>
        <authorList>
            <person name="Yang L."/>
        </authorList>
    </citation>
    <scope>NUCLEOTIDE SEQUENCE [LARGE SCALE GENOMIC DNA]</scope>
    <source>
        <strain evidence="1">QJT</strain>
        <tissue evidence="1">Leaf</tissue>
    </source>
</reference>
<sequence>MEAIDLLKKLEVIRLRVGIPDKRTWIVNNEGLFFVKSIFHSLSQGYRQVASYFKPI</sequence>
<dbReference type="Proteomes" id="UP001417504">
    <property type="component" value="Unassembled WGS sequence"/>
</dbReference>
<evidence type="ECO:0000313" key="1">
    <source>
        <dbReference type="EMBL" id="KAK9145586.1"/>
    </source>
</evidence>